<sequence length="60" mass="7015">REEESHLSVQEAMALKEELGIKRLVLTHFNHINRPHDELEEYFSRFEGITAAYDGLCIEV</sequence>
<dbReference type="EMBL" id="BARS01040001">
    <property type="protein sequence ID" value="GAG30919.1"/>
    <property type="molecule type" value="Genomic_DNA"/>
</dbReference>
<comment type="caution">
    <text evidence="1">The sequence shown here is derived from an EMBL/GenBank/DDBJ whole genome shotgun (WGS) entry which is preliminary data.</text>
</comment>
<organism evidence="1">
    <name type="scientific">marine sediment metagenome</name>
    <dbReference type="NCBI Taxonomy" id="412755"/>
    <lineage>
        <taxon>unclassified sequences</taxon>
        <taxon>metagenomes</taxon>
        <taxon>ecological metagenomes</taxon>
    </lineage>
</organism>
<evidence type="ECO:0000313" key="1">
    <source>
        <dbReference type="EMBL" id="GAG30919.1"/>
    </source>
</evidence>
<evidence type="ECO:0008006" key="2">
    <source>
        <dbReference type="Google" id="ProtNLM"/>
    </source>
</evidence>
<feature type="non-terminal residue" evidence="1">
    <location>
        <position position="1"/>
    </location>
</feature>
<dbReference type="SUPFAM" id="SSF56281">
    <property type="entry name" value="Metallo-hydrolase/oxidoreductase"/>
    <property type="match status" value="1"/>
</dbReference>
<dbReference type="Gene3D" id="3.60.15.10">
    <property type="entry name" value="Ribonuclease Z/Hydroxyacylglutathione hydrolase-like"/>
    <property type="match status" value="1"/>
</dbReference>
<reference evidence="1" key="1">
    <citation type="journal article" date="2014" name="Front. Microbiol.">
        <title>High frequency of phylogenetically diverse reductive dehalogenase-homologous genes in deep subseafloor sedimentary metagenomes.</title>
        <authorList>
            <person name="Kawai M."/>
            <person name="Futagami T."/>
            <person name="Toyoda A."/>
            <person name="Takaki Y."/>
            <person name="Nishi S."/>
            <person name="Hori S."/>
            <person name="Arai W."/>
            <person name="Tsubouchi T."/>
            <person name="Morono Y."/>
            <person name="Uchiyama I."/>
            <person name="Ito T."/>
            <person name="Fujiyama A."/>
            <person name="Inagaki F."/>
            <person name="Takami H."/>
        </authorList>
    </citation>
    <scope>NUCLEOTIDE SEQUENCE</scope>
    <source>
        <strain evidence="1">Expedition CK06-06</strain>
    </source>
</reference>
<proteinExistence type="predicted"/>
<dbReference type="InterPro" id="IPR036866">
    <property type="entry name" value="RibonucZ/Hydroxyglut_hydro"/>
</dbReference>
<name>X0WIW9_9ZZZZ</name>
<dbReference type="AlphaFoldDB" id="X0WIW9"/>
<protein>
    <recommendedName>
        <fullName evidence="2">Metallo-beta-lactamase domain-containing protein</fullName>
    </recommendedName>
</protein>
<accession>X0WIW9</accession>
<gene>
    <name evidence="1" type="ORF">S01H1_61036</name>
</gene>